<accession>A0A172XBU8</accession>
<evidence type="ECO:0000313" key="5">
    <source>
        <dbReference type="EMBL" id="ANF34120.1"/>
    </source>
</evidence>
<evidence type="ECO:0000259" key="4">
    <source>
        <dbReference type="SMART" id="SM00646"/>
    </source>
</evidence>
<dbReference type="GO" id="GO:0008745">
    <property type="term" value="F:N-acetylmuramoyl-L-alanine amidase activity"/>
    <property type="evidence" value="ECO:0007669"/>
    <property type="project" value="UniProtKB-EC"/>
</dbReference>
<organism evidence="5 6">
    <name type="scientific">Borrelia turicatae</name>
    <dbReference type="NCBI Taxonomy" id="142"/>
    <lineage>
        <taxon>Bacteria</taxon>
        <taxon>Pseudomonadati</taxon>
        <taxon>Spirochaetota</taxon>
        <taxon>Spirochaetia</taxon>
        <taxon>Spirochaetales</taxon>
        <taxon>Borreliaceae</taxon>
        <taxon>Borrelia</taxon>
    </lineage>
</organism>
<dbReference type="Pfam" id="PF01520">
    <property type="entry name" value="Amidase_3"/>
    <property type="match status" value="1"/>
</dbReference>
<evidence type="ECO:0000256" key="3">
    <source>
        <dbReference type="ARBA" id="ARBA00022801"/>
    </source>
</evidence>
<dbReference type="GO" id="GO:0030288">
    <property type="term" value="C:outer membrane-bounded periplasmic space"/>
    <property type="evidence" value="ECO:0007669"/>
    <property type="project" value="TreeGrafter"/>
</dbReference>
<dbReference type="EMBL" id="CP015629">
    <property type="protein sequence ID" value="ANF34120.1"/>
    <property type="molecule type" value="Genomic_DNA"/>
</dbReference>
<dbReference type="Gene3D" id="3.40.630.40">
    <property type="entry name" value="Zn-dependent exopeptidases"/>
    <property type="match status" value="1"/>
</dbReference>
<keyword evidence="3" id="KW-0378">Hydrolase</keyword>
<feature type="domain" description="MurNAc-LAA" evidence="4">
    <location>
        <begin position="185"/>
        <end position="333"/>
    </location>
</feature>
<dbReference type="PANTHER" id="PTHR30404">
    <property type="entry name" value="N-ACETYLMURAMOYL-L-ALANINE AMIDASE"/>
    <property type="match status" value="1"/>
</dbReference>
<dbReference type="CDD" id="cd02696">
    <property type="entry name" value="MurNAc-LAA"/>
    <property type="match status" value="1"/>
</dbReference>
<dbReference type="GO" id="GO:0009253">
    <property type="term" value="P:peptidoglycan catabolic process"/>
    <property type="evidence" value="ECO:0007669"/>
    <property type="project" value="InterPro"/>
</dbReference>
<name>A0A172XBU8_BORTU</name>
<evidence type="ECO:0000313" key="6">
    <source>
        <dbReference type="Proteomes" id="UP000264231"/>
    </source>
</evidence>
<dbReference type="AlphaFoldDB" id="A0A172XBU8"/>
<gene>
    <name evidence="5" type="ORF">A7978_03345</name>
</gene>
<sequence>MQLNFGKIILLINLIFVYFFLEAQEVDYVNILDSLDSKFFKFNFNIANDILTIEHEKGHLKLKVGFEYGLSSVGYYIYVDPILLKDGEILITKRALMQIENHFRALQSYSKPRIMSIVIDPGHGGHDRGAVVTHKINEHDITFLEKDFALTYSMHLYKVLSNYFLDRNILLTRVDDVFVPLQDRSELANAIKPDFPHNVIFLSIHVNNAPNPEARGIEFWYLPQDSKREVVRNFKGYDIRGNRYLRELNDILDIKYKYESKKLAEILYETFIDVLCETKIRSIREEQWFVIKNSSMPAVLIEIGFLSNIADAMLILDYNYMSKINILVLKSLIRFIEFYEK</sequence>
<proteinExistence type="predicted"/>
<evidence type="ECO:0000256" key="1">
    <source>
        <dbReference type="ARBA" id="ARBA00001561"/>
    </source>
</evidence>
<dbReference type="InterPro" id="IPR050695">
    <property type="entry name" value="N-acetylmuramoyl_amidase_3"/>
</dbReference>
<dbReference type="SUPFAM" id="SSF53187">
    <property type="entry name" value="Zn-dependent exopeptidases"/>
    <property type="match status" value="1"/>
</dbReference>
<dbReference type="Proteomes" id="UP000264231">
    <property type="component" value="Chromosome"/>
</dbReference>
<evidence type="ECO:0000256" key="2">
    <source>
        <dbReference type="ARBA" id="ARBA00011901"/>
    </source>
</evidence>
<protein>
    <recommendedName>
        <fullName evidence="2">N-acetylmuramoyl-L-alanine amidase</fullName>
        <ecNumber evidence="2">3.5.1.28</ecNumber>
    </recommendedName>
</protein>
<comment type="catalytic activity">
    <reaction evidence="1">
        <text>Hydrolyzes the link between N-acetylmuramoyl residues and L-amino acid residues in certain cell-wall glycopeptides.</text>
        <dbReference type="EC" id="3.5.1.28"/>
    </reaction>
</comment>
<dbReference type="EC" id="3.5.1.28" evidence="2"/>
<dbReference type="SMART" id="SM00646">
    <property type="entry name" value="Ami_3"/>
    <property type="match status" value="1"/>
</dbReference>
<dbReference type="InterPro" id="IPR002508">
    <property type="entry name" value="MurNAc-LAA_cat"/>
</dbReference>
<reference evidence="5 6" key="1">
    <citation type="submission" date="2016-05" db="EMBL/GenBank/DDBJ databases">
        <title>Chromosome and linear plasmid sequence of a 2015 human isolate of tick-borne relapsing fever spirochete, Borrelia turicatae.</title>
        <authorList>
            <person name="Kingry L.C."/>
            <person name="Dhwani B."/>
            <person name="Replogle A."/>
            <person name="Sexton C."/>
            <person name="Rowe L."/>
            <person name="Stermole B.M."/>
            <person name="Christensen A.M."/>
            <person name="Schriefer M.E."/>
        </authorList>
    </citation>
    <scope>NUCLEOTIDE SEQUENCE [LARGE SCALE GENOMIC DNA]</scope>
    <source>
        <strain evidence="5 6">BTE5EL</strain>
    </source>
</reference>
<dbReference type="PANTHER" id="PTHR30404:SF0">
    <property type="entry name" value="N-ACETYLMURAMOYL-L-ALANINE AMIDASE AMIC"/>
    <property type="match status" value="1"/>
</dbReference>